<accession>A0A392U2D7</accession>
<organism evidence="2 3">
    <name type="scientific">Trifolium medium</name>
    <dbReference type="NCBI Taxonomy" id="97028"/>
    <lineage>
        <taxon>Eukaryota</taxon>
        <taxon>Viridiplantae</taxon>
        <taxon>Streptophyta</taxon>
        <taxon>Embryophyta</taxon>
        <taxon>Tracheophyta</taxon>
        <taxon>Spermatophyta</taxon>
        <taxon>Magnoliopsida</taxon>
        <taxon>eudicotyledons</taxon>
        <taxon>Gunneridae</taxon>
        <taxon>Pentapetalae</taxon>
        <taxon>rosids</taxon>
        <taxon>fabids</taxon>
        <taxon>Fabales</taxon>
        <taxon>Fabaceae</taxon>
        <taxon>Papilionoideae</taxon>
        <taxon>50 kb inversion clade</taxon>
        <taxon>NPAAA clade</taxon>
        <taxon>Hologalegina</taxon>
        <taxon>IRL clade</taxon>
        <taxon>Trifolieae</taxon>
        <taxon>Trifolium</taxon>
    </lineage>
</organism>
<name>A0A392U2D7_9FABA</name>
<proteinExistence type="predicted"/>
<evidence type="ECO:0000313" key="3">
    <source>
        <dbReference type="Proteomes" id="UP000265520"/>
    </source>
</evidence>
<evidence type="ECO:0000313" key="2">
    <source>
        <dbReference type="EMBL" id="MCI66927.1"/>
    </source>
</evidence>
<evidence type="ECO:0000256" key="1">
    <source>
        <dbReference type="SAM" id="MobiDB-lite"/>
    </source>
</evidence>
<dbReference type="EMBL" id="LXQA010705237">
    <property type="protein sequence ID" value="MCI66927.1"/>
    <property type="molecule type" value="Genomic_DNA"/>
</dbReference>
<dbReference type="Proteomes" id="UP000265520">
    <property type="component" value="Unassembled WGS sequence"/>
</dbReference>
<feature type="region of interest" description="Disordered" evidence="1">
    <location>
        <begin position="1"/>
        <end position="58"/>
    </location>
</feature>
<comment type="caution">
    <text evidence="2">The sequence shown here is derived from an EMBL/GenBank/DDBJ whole genome shotgun (WGS) entry which is preliminary data.</text>
</comment>
<feature type="non-terminal residue" evidence="2">
    <location>
        <position position="1"/>
    </location>
</feature>
<protein>
    <submittedName>
        <fullName evidence="2">Uncharacterized protein</fullName>
    </submittedName>
</protein>
<sequence>CHVSFSYMGKKTPEHKSKTAAISRVHSSDPHSLARSCQRRPLRPCRNLSTSPPTPPSKPNLVPVNHFSSLYPITVVLWLW</sequence>
<dbReference type="AlphaFoldDB" id="A0A392U2D7"/>
<keyword evidence="3" id="KW-1185">Reference proteome</keyword>
<reference evidence="2 3" key="1">
    <citation type="journal article" date="2018" name="Front. Plant Sci.">
        <title>Red Clover (Trifolium pratense) and Zigzag Clover (T. medium) - A Picture of Genomic Similarities and Differences.</title>
        <authorList>
            <person name="Dluhosova J."/>
            <person name="Istvanek J."/>
            <person name="Nedelnik J."/>
            <person name="Repkova J."/>
        </authorList>
    </citation>
    <scope>NUCLEOTIDE SEQUENCE [LARGE SCALE GENOMIC DNA]</scope>
    <source>
        <strain evidence="3">cv. 10/8</strain>
        <tissue evidence="2">Leaf</tissue>
    </source>
</reference>